<dbReference type="AlphaFoldDB" id="X6P539"/>
<feature type="region of interest" description="Disordered" evidence="1">
    <location>
        <begin position="118"/>
        <end position="141"/>
    </location>
</feature>
<feature type="compositionally biased region" description="Basic and acidic residues" evidence="1">
    <location>
        <begin position="53"/>
        <end position="63"/>
    </location>
</feature>
<organism evidence="2 3">
    <name type="scientific">Reticulomyxa filosa</name>
    <dbReference type="NCBI Taxonomy" id="46433"/>
    <lineage>
        <taxon>Eukaryota</taxon>
        <taxon>Sar</taxon>
        <taxon>Rhizaria</taxon>
        <taxon>Retaria</taxon>
        <taxon>Foraminifera</taxon>
        <taxon>Monothalamids</taxon>
        <taxon>Reticulomyxidae</taxon>
        <taxon>Reticulomyxa</taxon>
    </lineage>
</organism>
<feature type="region of interest" description="Disordered" evidence="1">
    <location>
        <begin position="45"/>
        <end position="101"/>
    </location>
</feature>
<reference evidence="2 3" key="1">
    <citation type="journal article" date="2013" name="Curr. Biol.">
        <title>The Genome of the Foraminiferan Reticulomyxa filosa.</title>
        <authorList>
            <person name="Glockner G."/>
            <person name="Hulsmann N."/>
            <person name="Schleicher M."/>
            <person name="Noegel A.A."/>
            <person name="Eichinger L."/>
            <person name="Gallinger C."/>
            <person name="Pawlowski J."/>
            <person name="Sierra R."/>
            <person name="Euteneuer U."/>
            <person name="Pillet L."/>
            <person name="Moustafa A."/>
            <person name="Platzer M."/>
            <person name="Groth M."/>
            <person name="Szafranski K."/>
            <person name="Schliwa M."/>
        </authorList>
    </citation>
    <scope>NUCLEOTIDE SEQUENCE [LARGE SCALE GENOMIC DNA]</scope>
</reference>
<accession>X6P539</accession>
<evidence type="ECO:0000313" key="2">
    <source>
        <dbReference type="EMBL" id="ETO33665.1"/>
    </source>
</evidence>
<dbReference type="EMBL" id="ASPP01003206">
    <property type="protein sequence ID" value="ETO33665.1"/>
    <property type="molecule type" value="Genomic_DNA"/>
</dbReference>
<comment type="caution">
    <text evidence="2">The sequence shown here is derived from an EMBL/GenBank/DDBJ whole genome shotgun (WGS) entry which is preliminary data.</text>
</comment>
<dbReference type="Proteomes" id="UP000023152">
    <property type="component" value="Unassembled WGS sequence"/>
</dbReference>
<protein>
    <submittedName>
        <fullName evidence="2">Uncharacterized protein</fullName>
    </submittedName>
</protein>
<feature type="compositionally biased region" description="Basic and acidic residues" evidence="1">
    <location>
        <begin position="82"/>
        <end position="91"/>
    </location>
</feature>
<feature type="compositionally biased region" description="Low complexity" evidence="1">
    <location>
        <begin position="127"/>
        <end position="141"/>
    </location>
</feature>
<name>X6P539_RETFI</name>
<keyword evidence="3" id="KW-1185">Reference proteome</keyword>
<gene>
    <name evidence="2" type="ORF">RFI_03437</name>
</gene>
<evidence type="ECO:0000313" key="3">
    <source>
        <dbReference type="Proteomes" id="UP000023152"/>
    </source>
</evidence>
<sequence>MSAKPNEENINAEDIIAQYGNENLDDVEAVDIAQLSDANVDISKLLASSEPQVSEKKRADPNKHKSGTNGSTFPVRASTLQEQHEEEKRNEEDEEKYNTKAATDGYVVRVPVSMSVNRKSTLTNNNSSTVPLSSQQSSVTDSSNIHRQSFSLTYQQKKTFLYGPFFFFFIFF</sequence>
<proteinExistence type="predicted"/>
<evidence type="ECO:0000256" key="1">
    <source>
        <dbReference type="SAM" id="MobiDB-lite"/>
    </source>
</evidence>